<evidence type="ECO:0000259" key="4">
    <source>
        <dbReference type="Pfam" id="PF13598"/>
    </source>
</evidence>
<dbReference type="Pfam" id="PF13598">
    <property type="entry name" value="DUF4139"/>
    <property type="match status" value="1"/>
</dbReference>
<evidence type="ECO:0000259" key="5">
    <source>
        <dbReference type="Pfam" id="PF13600"/>
    </source>
</evidence>
<feature type="signal peptide" evidence="2">
    <location>
        <begin position="1"/>
        <end position="20"/>
    </location>
</feature>
<evidence type="ECO:0000313" key="6">
    <source>
        <dbReference type="EMBL" id="RZS65147.1"/>
    </source>
</evidence>
<dbReference type="InterPro" id="IPR011935">
    <property type="entry name" value="CHP02231"/>
</dbReference>
<feature type="domain" description="TonB-dependent receptor plug" evidence="3">
    <location>
        <begin position="291"/>
        <end position="383"/>
    </location>
</feature>
<keyword evidence="1" id="KW-0175">Coiled coil</keyword>
<dbReference type="Pfam" id="PF07715">
    <property type="entry name" value="Plug"/>
    <property type="match status" value="1"/>
</dbReference>
<name>A0A4Q7MCM5_9BACT</name>
<feature type="domain" description="DUF4140" evidence="5">
    <location>
        <begin position="37"/>
        <end position="130"/>
    </location>
</feature>
<dbReference type="PANTHER" id="PTHR31005">
    <property type="entry name" value="DUF4139 DOMAIN-CONTAINING PROTEIN"/>
    <property type="match status" value="1"/>
</dbReference>
<dbReference type="Proteomes" id="UP000293874">
    <property type="component" value="Unassembled WGS sequence"/>
</dbReference>
<feature type="coiled-coil region" evidence="1">
    <location>
        <begin position="104"/>
        <end position="205"/>
    </location>
</feature>
<dbReference type="NCBIfam" id="TIGR02231">
    <property type="entry name" value="mucoidy inhibitor MuiA family protein"/>
    <property type="match status" value="2"/>
</dbReference>
<evidence type="ECO:0000259" key="3">
    <source>
        <dbReference type="Pfam" id="PF07715"/>
    </source>
</evidence>
<accession>A0A4Q7MCM5</accession>
<dbReference type="AlphaFoldDB" id="A0A4Q7MCM5"/>
<dbReference type="SUPFAM" id="SSF56935">
    <property type="entry name" value="Porins"/>
    <property type="match status" value="1"/>
</dbReference>
<proteinExistence type="predicted"/>
<keyword evidence="2" id="KW-0732">Signal</keyword>
<reference evidence="6 7" key="1">
    <citation type="submission" date="2019-02" db="EMBL/GenBank/DDBJ databases">
        <title>Genomic Encyclopedia of Type Strains, Phase IV (KMG-IV): sequencing the most valuable type-strain genomes for metagenomic binning, comparative biology and taxonomic classification.</title>
        <authorList>
            <person name="Goeker M."/>
        </authorList>
    </citation>
    <scope>NUCLEOTIDE SEQUENCE [LARGE SCALE GENOMIC DNA]</scope>
    <source>
        <strain evidence="6 7">DSM 18116</strain>
    </source>
</reference>
<protein>
    <submittedName>
        <fullName evidence="6">Uncharacterized protein (TIGR02231 family)</fullName>
    </submittedName>
</protein>
<dbReference type="EMBL" id="SGXA01000006">
    <property type="protein sequence ID" value="RZS65147.1"/>
    <property type="molecule type" value="Genomic_DNA"/>
</dbReference>
<dbReference type="OrthoDB" id="634585at2"/>
<dbReference type="Pfam" id="PF13600">
    <property type="entry name" value="DUF4140"/>
    <property type="match status" value="1"/>
</dbReference>
<feature type="domain" description="DUF4139" evidence="4">
    <location>
        <begin position="220"/>
        <end position="596"/>
    </location>
</feature>
<gene>
    <name evidence="6" type="ORF">EV199_5903</name>
</gene>
<keyword evidence="7" id="KW-1185">Reference proteome</keyword>
<comment type="caution">
    <text evidence="6">The sequence shown here is derived from an EMBL/GenBank/DDBJ whole genome shotgun (WGS) entry which is preliminary data.</text>
</comment>
<evidence type="ECO:0000313" key="7">
    <source>
        <dbReference type="Proteomes" id="UP000293874"/>
    </source>
</evidence>
<dbReference type="InterPro" id="IPR025554">
    <property type="entry name" value="DUF4140"/>
</dbReference>
<dbReference type="InterPro" id="IPR037066">
    <property type="entry name" value="Plug_dom_sf"/>
</dbReference>
<sequence>MKQLIVVAVFSLFHFSSALAKPGPGKNAASSTLKSAIVYRTGAELFHTARITLVQGNNEFVIEGLSNQIELNSVRVTSDNSGLAIMSVEFGKQFLEKENTSPEVKRLKDSVEKAERELAVVQSDIVTVKDLQAVLSANRSIAGSQTGVSVAELTKLMDYYRAKATELQKESLQLSDKEIKLLKQIARLQNQVKEEEKKNTVTSGQLAFQAFSPMAGTYTLNISYITPYAGWNPAYDLRVESISKPVSIGFKAKVSQTTGLDWKGIKLVLATSMPNMNATAPELQSWLLSYRSMHDQLSGKVAGVHIRGVNSIVENKSLSEVVVMGYGGARQERETPEPVYVVNGDVVSKEKFSQINKNAIKSINILKGDNAAAIYGSRAAGGATVVTLKEGLQDYVAENDNQLNVTYEIDLPYDVPTNGKEQVVALKDRTTPAIYKYFAAPVKDKDAYLLGCIADWEGLQLLPGEANIIFEGTYVGKTQLNPGSTSDTLNLTLGKDRRVVITREKLKDFSSVKFLGSKKLQTFTYEITVKNNKKEAIQMQVKDLFPIPTDKEIEVELLEFSGAEVDKEKSFLTWNLDIKPGESRKLRMSYSVKYPKDKLLPL</sequence>
<dbReference type="InterPro" id="IPR037291">
    <property type="entry name" value="DUF4139"/>
</dbReference>
<organism evidence="6 7">
    <name type="scientific">Pseudobacter ginsenosidimutans</name>
    <dbReference type="NCBI Taxonomy" id="661488"/>
    <lineage>
        <taxon>Bacteria</taxon>
        <taxon>Pseudomonadati</taxon>
        <taxon>Bacteroidota</taxon>
        <taxon>Chitinophagia</taxon>
        <taxon>Chitinophagales</taxon>
        <taxon>Chitinophagaceae</taxon>
        <taxon>Pseudobacter</taxon>
    </lineage>
</organism>
<feature type="chain" id="PRO_5020250082" evidence="2">
    <location>
        <begin position="21"/>
        <end position="602"/>
    </location>
</feature>
<dbReference type="InterPro" id="IPR012910">
    <property type="entry name" value="Plug_dom"/>
</dbReference>
<evidence type="ECO:0000256" key="2">
    <source>
        <dbReference type="SAM" id="SignalP"/>
    </source>
</evidence>
<dbReference type="Gene3D" id="2.170.130.10">
    <property type="entry name" value="TonB-dependent receptor, plug domain"/>
    <property type="match status" value="1"/>
</dbReference>
<dbReference type="RefSeq" id="WP_130544381.1">
    <property type="nucleotide sequence ID" value="NZ_CP042431.1"/>
</dbReference>
<evidence type="ECO:0000256" key="1">
    <source>
        <dbReference type="SAM" id="Coils"/>
    </source>
</evidence>
<dbReference type="PANTHER" id="PTHR31005:SF8">
    <property type="entry name" value="DUF4139 DOMAIN-CONTAINING PROTEIN"/>
    <property type="match status" value="1"/>
</dbReference>